<evidence type="ECO:0000313" key="2">
    <source>
        <dbReference type="Proteomes" id="UP000183567"/>
    </source>
</evidence>
<reference evidence="1 2" key="1">
    <citation type="submission" date="2016-03" db="EMBL/GenBank/DDBJ databases">
        <title>Comparative genomics of the ectomycorrhizal sister species Rhizopogon vinicolor and Rhizopogon vesiculosus (Basidiomycota: Boletales) reveals a divergence of the mating type B locus.</title>
        <authorList>
            <person name="Mujic A.B."/>
            <person name="Kuo A."/>
            <person name="Tritt A."/>
            <person name="Lipzen A."/>
            <person name="Chen C."/>
            <person name="Johnson J."/>
            <person name="Sharma A."/>
            <person name="Barry K."/>
            <person name="Grigoriev I.V."/>
            <person name="Spatafora J.W."/>
        </authorList>
    </citation>
    <scope>NUCLEOTIDE SEQUENCE [LARGE SCALE GENOMIC DNA]</scope>
    <source>
        <strain evidence="1 2">AM-OR11-056</strain>
    </source>
</reference>
<protein>
    <submittedName>
        <fullName evidence="1">Uncharacterized protein</fullName>
    </submittedName>
</protein>
<dbReference type="OrthoDB" id="10003767at2759"/>
<organism evidence="1 2">
    <name type="scientific">Rhizopogon vesiculosus</name>
    <dbReference type="NCBI Taxonomy" id="180088"/>
    <lineage>
        <taxon>Eukaryota</taxon>
        <taxon>Fungi</taxon>
        <taxon>Dikarya</taxon>
        <taxon>Basidiomycota</taxon>
        <taxon>Agaricomycotina</taxon>
        <taxon>Agaricomycetes</taxon>
        <taxon>Agaricomycetidae</taxon>
        <taxon>Boletales</taxon>
        <taxon>Suillineae</taxon>
        <taxon>Rhizopogonaceae</taxon>
        <taxon>Rhizopogon</taxon>
    </lineage>
</organism>
<dbReference type="STRING" id="180088.A0A1J8Q5E1"/>
<dbReference type="Proteomes" id="UP000183567">
    <property type="component" value="Unassembled WGS sequence"/>
</dbReference>
<keyword evidence="2" id="KW-1185">Reference proteome</keyword>
<proteinExistence type="predicted"/>
<gene>
    <name evidence="1" type="ORF">AZE42_07367</name>
</gene>
<dbReference type="AlphaFoldDB" id="A0A1J8Q5E1"/>
<dbReference type="EMBL" id="LVVM01006120">
    <property type="protein sequence ID" value="OJA08913.1"/>
    <property type="molecule type" value="Genomic_DNA"/>
</dbReference>
<accession>A0A1J8Q5E1</accession>
<sequence length="184" mass="21630">MLTAKFPSDLISTGDDPCVRNGIPNEDWRIVPHDWTSFGDISKWLQLFRGDNAREREGLNNRASTMIRQYYLHQLFGTCFAQENHDRHGDCNTARTMLFAYAEYYLKFHGIPKGGWFIWVHHTDWIRETYWRINAGKEDLRSTASIIGPSVYRSSMRKSVCDLSIFEEQFSEDDQDDEEKEEAY</sequence>
<evidence type="ECO:0000313" key="1">
    <source>
        <dbReference type="EMBL" id="OJA08913.1"/>
    </source>
</evidence>
<name>A0A1J8Q5E1_9AGAM</name>
<comment type="caution">
    <text evidence="1">The sequence shown here is derived from an EMBL/GenBank/DDBJ whole genome shotgun (WGS) entry which is preliminary data.</text>
</comment>